<gene>
    <name evidence="1" type="ORF">METZ01_LOCUS265688</name>
</gene>
<name>A0A382JK97_9ZZZZ</name>
<feature type="non-terminal residue" evidence="1">
    <location>
        <position position="92"/>
    </location>
</feature>
<dbReference type="AlphaFoldDB" id="A0A382JK97"/>
<reference evidence="1" key="1">
    <citation type="submission" date="2018-05" db="EMBL/GenBank/DDBJ databases">
        <authorList>
            <person name="Lanie J.A."/>
            <person name="Ng W.-L."/>
            <person name="Kazmierczak K.M."/>
            <person name="Andrzejewski T.M."/>
            <person name="Davidsen T.M."/>
            <person name="Wayne K.J."/>
            <person name="Tettelin H."/>
            <person name="Glass J.I."/>
            <person name="Rusch D."/>
            <person name="Podicherti R."/>
            <person name="Tsui H.-C.T."/>
            <person name="Winkler M.E."/>
        </authorList>
    </citation>
    <scope>NUCLEOTIDE SEQUENCE</scope>
</reference>
<proteinExistence type="predicted"/>
<organism evidence="1">
    <name type="scientific">marine metagenome</name>
    <dbReference type="NCBI Taxonomy" id="408172"/>
    <lineage>
        <taxon>unclassified sequences</taxon>
        <taxon>metagenomes</taxon>
        <taxon>ecological metagenomes</taxon>
    </lineage>
</organism>
<protein>
    <submittedName>
        <fullName evidence="1">Uncharacterized protein</fullName>
    </submittedName>
</protein>
<accession>A0A382JK97</accession>
<evidence type="ECO:0000313" key="1">
    <source>
        <dbReference type="EMBL" id="SVC12834.1"/>
    </source>
</evidence>
<sequence length="92" mass="10321">MKGIVDMPVPSYPAAFRWTFALWMVLSLMASWQDQATAQEPVLELSAPSDQPELSMHHPDISPDGQYIAASVSVKTRLEQSTIWIFDRKTGN</sequence>
<dbReference type="EMBL" id="UINC01075037">
    <property type="protein sequence ID" value="SVC12834.1"/>
    <property type="molecule type" value="Genomic_DNA"/>
</dbReference>